<dbReference type="InterPro" id="IPR058925">
    <property type="entry name" value="zf-C2H2_AcuF"/>
</dbReference>
<feature type="domain" description="C2H2-type" evidence="2">
    <location>
        <begin position="461"/>
        <end position="484"/>
    </location>
</feature>
<sequence length="921" mass="105335">MYKFLCSHKLRPPKSISLFDTCDSGLSPANQLLVNRCYSSPYLAMESLADAGLAAMQRFKLLQQFEIQEPASNESKIWPKSLFLAQFDRFELWAVNLGLFVMGHGSLDYRIRDSESMREAILKMVKNLTRSLDEVLDYLNGEVEQEEEESDIDSEIESDMESDMDLLLDSVKDPIDRLYKMAVWIRNPATRMPSSKARNFQQIDQETKVDLFKAFEAFDYDYISSIFLQYEKNKALQENPAAKYEEEVGDIDDQDQVWEPVRTTLKLNKLRIATGTESYLVRRIAQANGRRRQQFAYWRSHKDKFRAHSFVVVDAPTHKLPNAGHQMQGGDTTVSAKAPLTVTTATQLRPLSGDAKEVFEKANVLDHAVSEYAPSAWEPSKDIVSFPLPPQVASTEQFFECPYCFTICPVSILSEKAWRAHLIRDLRPYVCTFQRCSSSDQLYDSRDDWIQHEVSAHQTIYRCPRHQEQTFNTSEAYELHIHNHCQGETLSLSLAKSTTTNIQRSCPVCSIVLQTTHKLQSHIALHLERFAMFTLPRSADDTDGAELKDQSTGAHLDSDRSRDGCSDTGSVVSFAAENSDIVTKQSLGNLDVTTVQMLERMRSVRRNSLVEQDQHPRVPQGSNEEEKKLTTATPLRNLETMDTNHGSTASNTVSSEAAAADDDVMHEGGVSWKPNRDEYSQPNVSLVERDLATTTDDSGEREIQADRQLQEDPEMEDERDQVEREMEVYRHNFHPLWVAAQLESQLEAKDTRTQDMGGTLNARRLEMDLRTYRDEVGELENQFLTEGRKAERSRKAQVLTTKIRSFHWKTIEERLEEIRLERRARLEATRDLSTTLDEATGKGEEARQAQEAQEDQGKDTEMADPDDDLAGEPNRIRMVRGERKRKRTTVGSSRPNTWRCINDNCPMCLSWRCPNCEYCMS</sequence>
<reference evidence="3 4" key="1">
    <citation type="submission" date="2018-01" db="EMBL/GenBank/DDBJ databases">
        <title>Genome characterization of the sugarcane-associated fungus Trichoderma ghanense CCMA-1212 and their application in lignocelulose bioconversion.</title>
        <authorList>
            <person name="Steindorff A.S."/>
            <person name="Mendes T.D."/>
            <person name="Vilela E.S.D."/>
            <person name="Rodrigues D.S."/>
            <person name="Formighieri E.F."/>
            <person name="Melo I.S."/>
            <person name="Favaro L.C.L."/>
        </authorList>
    </citation>
    <scope>NUCLEOTIDE SEQUENCE [LARGE SCALE GENOMIC DNA]</scope>
    <source>
        <strain evidence="3 4">CCMA-1212</strain>
    </source>
</reference>
<name>A0ABY2GSH7_9HYPO</name>
<gene>
    <name evidence="3" type="ORF">CCMA1212_009358</name>
</gene>
<feature type="region of interest" description="Disordered" evidence="1">
    <location>
        <begin position="606"/>
        <end position="716"/>
    </location>
</feature>
<feature type="domain" description="C2H2-type" evidence="2">
    <location>
        <begin position="504"/>
        <end position="526"/>
    </location>
</feature>
<dbReference type="InterPro" id="IPR013087">
    <property type="entry name" value="Znf_C2H2_type"/>
</dbReference>
<comment type="caution">
    <text evidence="3">The sequence shown here is derived from an EMBL/GenBank/DDBJ whole genome shotgun (WGS) entry which is preliminary data.</text>
</comment>
<evidence type="ECO:0000313" key="4">
    <source>
        <dbReference type="Proteomes" id="UP001642720"/>
    </source>
</evidence>
<protein>
    <recommendedName>
        <fullName evidence="2">C2H2-type domain-containing protein</fullName>
    </recommendedName>
</protein>
<dbReference type="GeneID" id="300580894"/>
<organism evidence="3 4">
    <name type="scientific">Trichoderma ghanense</name>
    <dbReference type="NCBI Taxonomy" id="65468"/>
    <lineage>
        <taxon>Eukaryota</taxon>
        <taxon>Fungi</taxon>
        <taxon>Dikarya</taxon>
        <taxon>Ascomycota</taxon>
        <taxon>Pezizomycotina</taxon>
        <taxon>Sordariomycetes</taxon>
        <taxon>Hypocreomycetidae</taxon>
        <taxon>Hypocreales</taxon>
        <taxon>Hypocreaceae</taxon>
        <taxon>Trichoderma</taxon>
    </lineage>
</organism>
<evidence type="ECO:0000313" key="3">
    <source>
        <dbReference type="EMBL" id="TFA98892.1"/>
    </source>
</evidence>
<feature type="region of interest" description="Disordered" evidence="1">
    <location>
        <begin position="542"/>
        <end position="567"/>
    </location>
</feature>
<feature type="compositionally biased region" description="Polar residues" evidence="1">
    <location>
        <begin position="630"/>
        <end position="655"/>
    </location>
</feature>
<evidence type="ECO:0000259" key="2">
    <source>
        <dbReference type="SMART" id="SM00355"/>
    </source>
</evidence>
<feature type="compositionally biased region" description="Basic and acidic residues" evidence="1">
    <location>
        <begin position="698"/>
        <end position="710"/>
    </location>
</feature>
<feature type="region of interest" description="Disordered" evidence="1">
    <location>
        <begin position="831"/>
        <end position="894"/>
    </location>
</feature>
<dbReference type="RefSeq" id="XP_073555094.1">
    <property type="nucleotide sequence ID" value="XM_073706444.1"/>
</dbReference>
<dbReference type="PANTHER" id="PTHR35391:SF7">
    <property type="entry name" value="C2H2-TYPE DOMAIN-CONTAINING PROTEIN"/>
    <property type="match status" value="1"/>
</dbReference>
<proteinExistence type="predicted"/>
<feature type="compositionally biased region" description="Basic and acidic residues" evidence="1">
    <location>
        <begin position="556"/>
        <end position="565"/>
    </location>
</feature>
<dbReference type="EMBL" id="PPTA01000017">
    <property type="protein sequence ID" value="TFA98892.1"/>
    <property type="molecule type" value="Genomic_DNA"/>
</dbReference>
<evidence type="ECO:0000256" key="1">
    <source>
        <dbReference type="SAM" id="MobiDB-lite"/>
    </source>
</evidence>
<feature type="compositionally biased region" description="Basic and acidic residues" evidence="1">
    <location>
        <begin position="839"/>
        <end position="848"/>
    </location>
</feature>
<dbReference type="SMART" id="SM00355">
    <property type="entry name" value="ZnF_C2H2"/>
    <property type="match status" value="3"/>
</dbReference>
<feature type="domain" description="C2H2-type" evidence="2">
    <location>
        <begin position="429"/>
        <end position="457"/>
    </location>
</feature>
<accession>A0ABY2GSH7</accession>
<dbReference type="Pfam" id="PF26082">
    <property type="entry name" value="zf-C2H2_AcuF"/>
    <property type="match status" value="1"/>
</dbReference>
<keyword evidence="4" id="KW-1185">Reference proteome</keyword>
<dbReference type="PANTHER" id="PTHR35391">
    <property type="entry name" value="C2H2-TYPE DOMAIN-CONTAINING PROTEIN-RELATED"/>
    <property type="match status" value="1"/>
</dbReference>
<dbReference type="Proteomes" id="UP001642720">
    <property type="component" value="Unassembled WGS sequence"/>
</dbReference>